<dbReference type="Proteomes" id="UP001483337">
    <property type="component" value="Chromosome"/>
</dbReference>
<dbReference type="RefSeq" id="WP_353932331.1">
    <property type="nucleotide sequence ID" value="NZ_CP150886.1"/>
</dbReference>
<sequence length="430" mass="48025">MKLSLCMIVKNEEVALPKCLESVKNVVDEIVVLDTGSTDKTPEIAQQFGAKLHYFPWCNDFSKARNEALKYVTGDWILVLDADETLTPEIVPQIREAINIDDYLLINLVRQEVGATQSPYSLVSRLFRNHPDISFDSPYHALVDDSVMAILKKETDWQVGYLPKVAILHAGYQKAVINQQNKHAKAAASMEEFLATHPDDAYLCSKLGAIYVEIGKVNEGIDLLNHGLNLVVGNSRKSEKKASGWLKDSQAMRIKNSLNEDREEENYDILYELNYHLGIAYTQLKDFSLAISYYQAALKLPIYPLLKLGGYNNLGNLLKATGDLPGARNAYATALKIDDSFVTGYYNLGMVSKAMGLFVEAIDAYNCAISLNPDYAEAYQNLGVVLLKVGDLENSMAAFEYAINLHEKDNPEEAKRLFQGLQEMGFLGDR</sequence>
<gene>
    <name evidence="3" type="ORF">WJM97_07025</name>
</gene>
<dbReference type="PANTHER" id="PTHR43630">
    <property type="entry name" value="POLY-BETA-1,6-N-ACETYL-D-GLUCOSAMINE SYNTHASE"/>
    <property type="match status" value="1"/>
</dbReference>
<dbReference type="CDD" id="cd02511">
    <property type="entry name" value="Beta4Glucosyltransferase"/>
    <property type="match status" value="1"/>
</dbReference>
<keyword evidence="4" id="KW-1185">Reference proteome</keyword>
<dbReference type="Pfam" id="PF13414">
    <property type="entry name" value="TPR_11"/>
    <property type="match status" value="2"/>
</dbReference>
<dbReference type="SUPFAM" id="SSF53448">
    <property type="entry name" value="Nucleotide-diphospho-sugar transferases"/>
    <property type="match status" value="1"/>
</dbReference>
<proteinExistence type="predicted"/>
<protein>
    <submittedName>
        <fullName evidence="3">Glycosyltransferase</fullName>
        <ecNumber evidence="3">2.4.-.-</ecNumber>
    </submittedName>
</protein>
<keyword evidence="3" id="KW-0808">Transferase</keyword>
<dbReference type="SUPFAM" id="SSF48452">
    <property type="entry name" value="TPR-like"/>
    <property type="match status" value="1"/>
</dbReference>
<accession>A0ABZ2UYR8</accession>
<dbReference type="PANTHER" id="PTHR43630:SF2">
    <property type="entry name" value="GLYCOSYLTRANSFERASE"/>
    <property type="match status" value="1"/>
</dbReference>
<evidence type="ECO:0000259" key="2">
    <source>
        <dbReference type="Pfam" id="PF00535"/>
    </source>
</evidence>
<dbReference type="EC" id="2.4.-.-" evidence="3"/>
<name>A0ABZ2UYR8_9CYAN</name>
<dbReference type="InterPro" id="IPR001173">
    <property type="entry name" value="Glyco_trans_2-like"/>
</dbReference>
<dbReference type="Gene3D" id="3.90.550.10">
    <property type="entry name" value="Spore Coat Polysaccharide Biosynthesis Protein SpsA, Chain A"/>
    <property type="match status" value="1"/>
</dbReference>
<feature type="repeat" description="TPR" evidence="1">
    <location>
        <begin position="271"/>
        <end position="304"/>
    </location>
</feature>
<dbReference type="GO" id="GO:0016757">
    <property type="term" value="F:glycosyltransferase activity"/>
    <property type="evidence" value="ECO:0007669"/>
    <property type="project" value="UniProtKB-KW"/>
</dbReference>
<keyword evidence="1" id="KW-0802">TPR repeat</keyword>
<feature type="repeat" description="TPR" evidence="1">
    <location>
        <begin position="342"/>
        <end position="375"/>
    </location>
</feature>
<dbReference type="PROSITE" id="PS50005">
    <property type="entry name" value="TPR"/>
    <property type="match status" value="3"/>
</dbReference>
<dbReference type="PROSITE" id="PS50293">
    <property type="entry name" value="TPR_REGION"/>
    <property type="match status" value="1"/>
</dbReference>
<evidence type="ECO:0000313" key="3">
    <source>
        <dbReference type="EMBL" id="WZB89430.1"/>
    </source>
</evidence>
<dbReference type="Pfam" id="PF13181">
    <property type="entry name" value="TPR_8"/>
    <property type="match status" value="1"/>
</dbReference>
<dbReference type="EMBL" id="CP150886">
    <property type="protein sequence ID" value="WZB89430.1"/>
    <property type="molecule type" value="Genomic_DNA"/>
</dbReference>
<dbReference type="InterPro" id="IPR011990">
    <property type="entry name" value="TPR-like_helical_dom_sf"/>
</dbReference>
<reference evidence="3 4" key="1">
    <citation type="submission" date="2024-04" db="EMBL/GenBank/DDBJ databases">
        <title>Okeanomitos corallinicola gen. &amp; sp. nov. (Nostocales, Cyanobacteria), a new toxic marine heterocyst-forming cyanobacterium from a coral reef.</title>
        <authorList>
            <person name="Li H."/>
            <person name="Li R."/>
            <person name="Kang J."/>
            <person name="Hii K.S."/>
            <person name="Mohamed H.F."/>
            <person name="Xu X."/>
            <person name="Luo Z."/>
        </authorList>
    </citation>
    <scope>NUCLEOTIDE SEQUENCE [LARGE SCALE GENOMIC DNA]</scope>
    <source>
        <strain evidence="3 4">TIOX110</strain>
    </source>
</reference>
<dbReference type="Gene3D" id="1.25.40.10">
    <property type="entry name" value="Tetratricopeptide repeat domain"/>
    <property type="match status" value="2"/>
</dbReference>
<feature type="domain" description="Glycosyltransferase 2-like" evidence="2">
    <location>
        <begin position="4"/>
        <end position="159"/>
    </location>
</feature>
<dbReference type="InterPro" id="IPR019734">
    <property type="entry name" value="TPR_rpt"/>
</dbReference>
<feature type="repeat" description="TPR" evidence="1">
    <location>
        <begin position="376"/>
        <end position="409"/>
    </location>
</feature>
<dbReference type="SMART" id="SM00028">
    <property type="entry name" value="TPR"/>
    <property type="match status" value="5"/>
</dbReference>
<dbReference type="InterPro" id="IPR029044">
    <property type="entry name" value="Nucleotide-diphossugar_trans"/>
</dbReference>
<dbReference type="Pfam" id="PF00535">
    <property type="entry name" value="Glycos_transf_2"/>
    <property type="match status" value="1"/>
</dbReference>
<organism evidence="3 4">
    <name type="scientific">Okeanomitos corallinicola TIOX110</name>
    <dbReference type="NCBI Taxonomy" id="3133117"/>
    <lineage>
        <taxon>Bacteria</taxon>
        <taxon>Bacillati</taxon>
        <taxon>Cyanobacteriota</taxon>
        <taxon>Cyanophyceae</taxon>
        <taxon>Nostocales</taxon>
        <taxon>Aphanizomenonaceae</taxon>
        <taxon>Okeanomitos</taxon>
    </lineage>
</organism>
<evidence type="ECO:0000256" key="1">
    <source>
        <dbReference type="PROSITE-ProRule" id="PRU00339"/>
    </source>
</evidence>
<keyword evidence="3" id="KW-0328">Glycosyltransferase</keyword>
<evidence type="ECO:0000313" key="4">
    <source>
        <dbReference type="Proteomes" id="UP001483337"/>
    </source>
</evidence>